<protein>
    <submittedName>
        <fullName evidence="4">Acyl-CoA dehydrogenase</fullName>
    </submittedName>
</protein>
<dbReference type="GO" id="GO:0008470">
    <property type="term" value="F:3-methylbutanoyl-CoA dehydrogenase activity"/>
    <property type="evidence" value="ECO:0007669"/>
    <property type="project" value="TreeGrafter"/>
</dbReference>
<dbReference type="Pfam" id="PF08028">
    <property type="entry name" value="Acyl-CoA_dh_2"/>
    <property type="match status" value="1"/>
</dbReference>
<evidence type="ECO:0000313" key="5">
    <source>
        <dbReference type="Proteomes" id="UP000295781"/>
    </source>
</evidence>
<dbReference type="SUPFAM" id="SSF56645">
    <property type="entry name" value="Acyl-CoA dehydrogenase NM domain-like"/>
    <property type="match status" value="1"/>
</dbReference>
<dbReference type="PIRSF" id="PIRSF016578">
    <property type="entry name" value="HsaA"/>
    <property type="match status" value="1"/>
</dbReference>
<feature type="domain" description="Acyl-CoA dehydrogenase/oxidase N-terminal" evidence="2">
    <location>
        <begin position="36"/>
        <end position="95"/>
    </location>
</feature>
<reference evidence="4 5" key="1">
    <citation type="submission" date="2015-09" db="EMBL/GenBank/DDBJ databases">
        <title>Sorangium comparison.</title>
        <authorList>
            <person name="Zaburannyi N."/>
            <person name="Bunk B."/>
            <person name="Overmann J."/>
            <person name="Mueller R."/>
        </authorList>
    </citation>
    <scope>NUCLEOTIDE SEQUENCE [LARGE SCALE GENOMIC DNA]</scope>
    <source>
        <strain evidence="4 5">So ceGT47</strain>
    </source>
</reference>
<dbReference type="InterPro" id="IPR037069">
    <property type="entry name" value="AcylCoA_DH/ox_N_sf"/>
</dbReference>
<organism evidence="4 5">
    <name type="scientific">Sorangium cellulosum</name>
    <name type="common">Polyangium cellulosum</name>
    <dbReference type="NCBI Taxonomy" id="56"/>
    <lineage>
        <taxon>Bacteria</taxon>
        <taxon>Pseudomonadati</taxon>
        <taxon>Myxococcota</taxon>
        <taxon>Polyangia</taxon>
        <taxon>Polyangiales</taxon>
        <taxon>Polyangiaceae</taxon>
        <taxon>Sorangium</taxon>
    </lineage>
</organism>
<dbReference type="InterPro" id="IPR013107">
    <property type="entry name" value="Acyl-CoA_DH_C"/>
</dbReference>
<dbReference type="InterPro" id="IPR046373">
    <property type="entry name" value="Acyl-CoA_Oxase/DH_mid-dom_sf"/>
</dbReference>
<dbReference type="PANTHER" id="PTHR43884:SF12">
    <property type="entry name" value="ISOVALERYL-COA DEHYDROGENASE, MITOCHONDRIAL-RELATED"/>
    <property type="match status" value="1"/>
</dbReference>
<evidence type="ECO:0000313" key="4">
    <source>
        <dbReference type="EMBL" id="AUX26837.1"/>
    </source>
</evidence>
<gene>
    <name evidence="4" type="primary">fadE</name>
    <name evidence="4" type="ORF">SOCEGT47_074070</name>
</gene>
<dbReference type="PANTHER" id="PTHR43884">
    <property type="entry name" value="ACYL-COA DEHYDROGENASE"/>
    <property type="match status" value="1"/>
</dbReference>
<dbReference type="AlphaFoldDB" id="A0A4P2QAZ0"/>
<dbReference type="Gene3D" id="2.40.110.10">
    <property type="entry name" value="Butyryl-CoA Dehydrogenase, subunit A, domain 2"/>
    <property type="match status" value="1"/>
</dbReference>
<dbReference type="InterPro" id="IPR036250">
    <property type="entry name" value="AcylCo_DH-like_C"/>
</dbReference>
<name>A0A4P2QAZ0_SORCE</name>
<feature type="domain" description="Acyl-CoA dehydrogenase C-terminal" evidence="3">
    <location>
        <begin position="246"/>
        <end position="374"/>
    </location>
</feature>
<dbReference type="OrthoDB" id="2986495at2"/>
<accession>A0A4P2QAZ0</accession>
<keyword evidence="1" id="KW-0560">Oxidoreductase</keyword>
<dbReference type="SUPFAM" id="SSF47203">
    <property type="entry name" value="Acyl-CoA dehydrogenase C-terminal domain-like"/>
    <property type="match status" value="1"/>
</dbReference>
<dbReference type="Pfam" id="PF02771">
    <property type="entry name" value="Acyl-CoA_dh_N"/>
    <property type="match status" value="1"/>
</dbReference>
<dbReference type="Gene3D" id="1.10.540.10">
    <property type="entry name" value="Acyl-CoA dehydrogenase/oxidase, N-terminal domain"/>
    <property type="match status" value="1"/>
</dbReference>
<dbReference type="Proteomes" id="UP000295781">
    <property type="component" value="Chromosome"/>
</dbReference>
<dbReference type="EMBL" id="CP012670">
    <property type="protein sequence ID" value="AUX26837.1"/>
    <property type="molecule type" value="Genomic_DNA"/>
</dbReference>
<dbReference type="GO" id="GO:0006552">
    <property type="term" value="P:L-leucine catabolic process"/>
    <property type="evidence" value="ECO:0007669"/>
    <property type="project" value="TreeGrafter"/>
</dbReference>
<proteinExistence type="predicted"/>
<dbReference type="InterPro" id="IPR013786">
    <property type="entry name" value="AcylCoA_DH/ox_N"/>
</dbReference>
<dbReference type="GO" id="GO:0050660">
    <property type="term" value="F:flavin adenine dinucleotide binding"/>
    <property type="evidence" value="ECO:0007669"/>
    <property type="project" value="InterPro"/>
</dbReference>
<sequence length="395" mass="43225">MMGKEEMMSSTRGYMSASDILASTREIVPLLRQLGDQTEATRRLPSEVVDALTKAGVFRLVMPKAWGGPEVDPVTQIQVIENIALGDASAAWCSMILSGSGFYASYLEESVAKELFGRLDVRAAGSLKWTGTAEKVAGGYRVTGRWDFGSGAHHADFMAAGCQVTENGSPVLTAHNMPKIMWVLIPGSELTIEDTWYTTGLRGTGSDPYTTKELFVPEERAFNFMECKRSEPLYRYTSLSLYRMVGVQLGIGRRAIEVVHDLVRAKKVLLTGSSLGDEQWVQMAIAQAEAILGSAKSYVNDVVGDLWNTLQAGNMPSLEQRAKGVLMIAHAADSARRVMDKMCDVAGSSSIFPSSPLERLRRDLITANTHFLCQQRQYASIGQALLGVEPAFPYF</sequence>
<evidence type="ECO:0000256" key="1">
    <source>
        <dbReference type="ARBA" id="ARBA00023002"/>
    </source>
</evidence>
<evidence type="ECO:0000259" key="3">
    <source>
        <dbReference type="Pfam" id="PF08028"/>
    </source>
</evidence>
<dbReference type="Gene3D" id="1.20.140.10">
    <property type="entry name" value="Butyryl-CoA Dehydrogenase, subunit A, domain 3"/>
    <property type="match status" value="1"/>
</dbReference>
<dbReference type="InterPro" id="IPR009100">
    <property type="entry name" value="AcylCoA_DH/oxidase_NM_dom_sf"/>
</dbReference>
<evidence type="ECO:0000259" key="2">
    <source>
        <dbReference type="Pfam" id="PF02771"/>
    </source>
</evidence>